<evidence type="ECO:0000256" key="1">
    <source>
        <dbReference type="SAM" id="MobiDB-lite"/>
    </source>
</evidence>
<proteinExistence type="predicted"/>
<feature type="region of interest" description="Disordered" evidence="1">
    <location>
        <begin position="22"/>
        <end position="48"/>
    </location>
</feature>
<gene>
    <name evidence="3" type="ORF">NC653_010349</name>
</gene>
<dbReference type="Proteomes" id="UP001164929">
    <property type="component" value="Chromosome 4"/>
</dbReference>
<reference evidence="3 4" key="1">
    <citation type="journal article" date="2023" name="Mol. Ecol. Resour.">
        <title>Chromosome-level genome assembly of a triploid poplar Populus alba 'Berolinensis'.</title>
        <authorList>
            <person name="Chen S."/>
            <person name="Yu Y."/>
            <person name="Wang X."/>
            <person name="Wang S."/>
            <person name="Zhang T."/>
            <person name="Zhou Y."/>
            <person name="He R."/>
            <person name="Meng N."/>
            <person name="Wang Y."/>
            <person name="Liu W."/>
            <person name="Liu Z."/>
            <person name="Liu J."/>
            <person name="Guo Q."/>
            <person name="Huang H."/>
            <person name="Sederoff R.R."/>
            <person name="Wang G."/>
            <person name="Qu G."/>
            <person name="Chen S."/>
        </authorList>
    </citation>
    <scope>NUCLEOTIDE SEQUENCE [LARGE SCALE GENOMIC DNA]</scope>
    <source>
        <strain evidence="3">SC-2020</strain>
    </source>
</reference>
<evidence type="ECO:0000313" key="4">
    <source>
        <dbReference type="Proteomes" id="UP001164929"/>
    </source>
</evidence>
<sequence length="147" mass="16510">MAKQISNHSDKHIDIRKTKLVPKHDATQSSTGARSTADSRGRRSQFQKRTLTKASSLAKAPLSFSFFSFLHVRLLLNIAVFFFFLSCVIFCCCYTISFLQCCACGHVCCFDMCCCPRIIIPMQLLLIAITSPSWFSELQVRLAMAAI</sequence>
<evidence type="ECO:0000256" key="2">
    <source>
        <dbReference type="SAM" id="Phobius"/>
    </source>
</evidence>
<name>A0AAD6QZK0_9ROSI</name>
<keyword evidence="4" id="KW-1185">Reference proteome</keyword>
<keyword evidence="2" id="KW-0472">Membrane</keyword>
<comment type="caution">
    <text evidence="3">The sequence shown here is derived from an EMBL/GenBank/DDBJ whole genome shotgun (WGS) entry which is preliminary data.</text>
</comment>
<feature type="compositionally biased region" description="Polar residues" evidence="1">
    <location>
        <begin position="27"/>
        <end position="38"/>
    </location>
</feature>
<protein>
    <submittedName>
        <fullName evidence="3">Uncharacterized protein</fullName>
    </submittedName>
</protein>
<organism evidence="3 4">
    <name type="scientific">Populus alba x Populus x berolinensis</name>
    <dbReference type="NCBI Taxonomy" id="444605"/>
    <lineage>
        <taxon>Eukaryota</taxon>
        <taxon>Viridiplantae</taxon>
        <taxon>Streptophyta</taxon>
        <taxon>Embryophyta</taxon>
        <taxon>Tracheophyta</taxon>
        <taxon>Spermatophyta</taxon>
        <taxon>Magnoliopsida</taxon>
        <taxon>eudicotyledons</taxon>
        <taxon>Gunneridae</taxon>
        <taxon>Pentapetalae</taxon>
        <taxon>rosids</taxon>
        <taxon>fabids</taxon>
        <taxon>Malpighiales</taxon>
        <taxon>Salicaceae</taxon>
        <taxon>Saliceae</taxon>
        <taxon>Populus</taxon>
    </lineage>
</organism>
<dbReference type="AlphaFoldDB" id="A0AAD6QZK0"/>
<keyword evidence="2" id="KW-1133">Transmembrane helix</keyword>
<evidence type="ECO:0000313" key="3">
    <source>
        <dbReference type="EMBL" id="KAJ6999596.1"/>
    </source>
</evidence>
<feature type="transmembrane region" description="Helical" evidence="2">
    <location>
        <begin position="74"/>
        <end position="99"/>
    </location>
</feature>
<keyword evidence="2" id="KW-0812">Transmembrane</keyword>
<dbReference type="EMBL" id="JAQIZT010000004">
    <property type="protein sequence ID" value="KAJ6999596.1"/>
    <property type="molecule type" value="Genomic_DNA"/>
</dbReference>
<accession>A0AAD6QZK0</accession>